<dbReference type="EMBL" id="MU001770">
    <property type="protein sequence ID" value="KAF2799138.1"/>
    <property type="molecule type" value="Genomic_DNA"/>
</dbReference>
<gene>
    <name evidence="2" type="ORF">K505DRAFT_78580</name>
</gene>
<protein>
    <submittedName>
        <fullName evidence="2">Uncharacterized protein</fullName>
    </submittedName>
</protein>
<evidence type="ECO:0000256" key="1">
    <source>
        <dbReference type="SAM" id="MobiDB-lite"/>
    </source>
</evidence>
<dbReference type="Proteomes" id="UP000799757">
    <property type="component" value="Unassembled WGS sequence"/>
</dbReference>
<evidence type="ECO:0000313" key="2">
    <source>
        <dbReference type="EMBL" id="KAF2799138.1"/>
    </source>
</evidence>
<feature type="compositionally biased region" description="Basic residues" evidence="1">
    <location>
        <begin position="146"/>
        <end position="156"/>
    </location>
</feature>
<organism evidence="2 3">
    <name type="scientific">Melanomma pulvis-pyrius CBS 109.77</name>
    <dbReference type="NCBI Taxonomy" id="1314802"/>
    <lineage>
        <taxon>Eukaryota</taxon>
        <taxon>Fungi</taxon>
        <taxon>Dikarya</taxon>
        <taxon>Ascomycota</taxon>
        <taxon>Pezizomycotina</taxon>
        <taxon>Dothideomycetes</taxon>
        <taxon>Pleosporomycetidae</taxon>
        <taxon>Pleosporales</taxon>
        <taxon>Melanommataceae</taxon>
        <taxon>Melanomma</taxon>
    </lineage>
</organism>
<dbReference type="AlphaFoldDB" id="A0A6A6XSB3"/>
<reference evidence="2" key="1">
    <citation type="journal article" date="2020" name="Stud. Mycol.">
        <title>101 Dothideomycetes genomes: a test case for predicting lifestyles and emergence of pathogens.</title>
        <authorList>
            <person name="Haridas S."/>
            <person name="Albert R."/>
            <person name="Binder M."/>
            <person name="Bloem J."/>
            <person name="Labutti K."/>
            <person name="Salamov A."/>
            <person name="Andreopoulos B."/>
            <person name="Baker S."/>
            <person name="Barry K."/>
            <person name="Bills G."/>
            <person name="Bluhm B."/>
            <person name="Cannon C."/>
            <person name="Castanera R."/>
            <person name="Culley D."/>
            <person name="Daum C."/>
            <person name="Ezra D."/>
            <person name="Gonzalez J."/>
            <person name="Henrissat B."/>
            <person name="Kuo A."/>
            <person name="Liang C."/>
            <person name="Lipzen A."/>
            <person name="Lutzoni F."/>
            <person name="Magnuson J."/>
            <person name="Mondo S."/>
            <person name="Nolan M."/>
            <person name="Ohm R."/>
            <person name="Pangilinan J."/>
            <person name="Park H.-J."/>
            <person name="Ramirez L."/>
            <person name="Alfaro M."/>
            <person name="Sun H."/>
            <person name="Tritt A."/>
            <person name="Yoshinaga Y."/>
            <person name="Zwiers L.-H."/>
            <person name="Turgeon B."/>
            <person name="Goodwin S."/>
            <person name="Spatafora J."/>
            <person name="Crous P."/>
            <person name="Grigoriev I."/>
        </authorList>
    </citation>
    <scope>NUCLEOTIDE SEQUENCE</scope>
    <source>
        <strain evidence="2">CBS 109.77</strain>
    </source>
</reference>
<feature type="region of interest" description="Disordered" evidence="1">
    <location>
        <begin position="130"/>
        <end position="156"/>
    </location>
</feature>
<keyword evidence="3" id="KW-1185">Reference proteome</keyword>
<sequence>MTSDKWMSKNGKYREKLNNKYNREKSLWMPSFLIDKQMQPKPLFHPSHVPCHVQPARVYNLILIISIPAVSITQSSFHILAHKNMSHVPNKPRVLFCVCCSSKSGGWWKVTQDAMRCDALPCSDIYSARSKQRTQKNAEKATQTLPKKKKKNSLSQ</sequence>
<accession>A0A6A6XSB3</accession>
<evidence type="ECO:0000313" key="3">
    <source>
        <dbReference type="Proteomes" id="UP000799757"/>
    </source>
</evidence>
<proteinExistence type="predicted"/>
<name>A0A6A6XSB3_9PLEO</name>